<accession>Q46VR2</accession>
<name>Q46VR2_CUPPJ</name>
<proteinExistence type="predicted"/>
<evidence type="ECO:0000256" key="1">
    <source>
        <dbReference type="SAM" id="SignalP"/>
    </source>
</evidence>
<keyword evidence="1" id="KW-0732">Signal</keyword>
<feature type="signal peptide" evidence="1">
    <location>
        <begin position="1"/>
        <end position="47"/>
    </location>
</feature>
<evidence type="ECO:0000313" key="2">
    <source>
        <dbReference type="EMBL" id="AAZ62772.1"/>
    </source>
</evidence>
<feature type="chain" id="PRO_5004232555" evidence="1">
    <location>
        <begin position="48"/>
        <end position="106"/>
    </location>
</feature>
<dbReference type="AlphaFoldDB" id="Q46VR2"/>
<dbReference type="KEGG" id="reu:Reut_A3414"/>
<gene>
    <name evidence="2" type="ordered locus">Reut_A3414</name>
</gene>
<sequence>MPRCSKSDCRDRYPSLKKLNRAMKSTRHTLIAVATLAAALCAGPVLAKSGKFDPYADGAKATKFDVYSDGAKAGKYDVYSDGAKAGKFDTYSDGAKYDLSSDRMPL</sequence>
<organism evidence="2">
    <name type="scientific">Cupriavidus pinatubonensis (strain JMP 134 / LMG 1197)</name>
    <name type="common">Cupriavidus necator (strain JMP 134)</name>
    <dbReference type="NCBI Taxonomy" id="264198"/>
    <lineage>
        <taxon>Bacteria</taxon>
        <taxon>Pseudomonadati</taxon>
        <taxon>Pseudomonadota</taxon>
        <taxon>Betaproteobacteria</taxon>
        <taxon>Burkholderiales</taxon>
        <taxon>Burkholderiaceae</taxon>
        <taxon>Cupriavidus</taxon>
    </lineage>
</organism>
<reference evidence="2" key="1">
    <citation type="submission" date="2005-08" db="EMBL/GenBank/DDBJ databases">
        <title>Complete sequence of Chromosome1 of Ralstonia eutropha JMP134.</title>
        <authorList>
            <person name="Copeland A."/>
            <person name="Lucas S."/>
            <person name="Lapidus A."/>
            <person name="Barry K."/>
            <person name="Detter J.C."/>
            <person name="Glavina T."/>
            <person name="Hammon N."/>
            <person name="Israni S."/>
            <person name="Pitluck S."/>
            <person name="Goltsman E."/>
            <person name="Martinez M."/>
            <person name="Schmutz J."/>
            <person name="Larimer F."/>
            <person name="Land M."/>
            <person name="Lykidis A."/>
            <person name="Richardson P."/>
        </authorList>
    </citation>
    <scope>NUCLEOTIDE SEQUENCE</scope>
    <source>
        <strain evidence="2">JMP134</strain>
    </source>
</reference>
<dbReference type="EMBL" id="CP000090">
    <property type="protein sequence ID" value="AAZ62772.1"/>
    <property type="molecule type" value="Genomic_DNA"/>
</dbReference>
<protein>
    <submittedName>
        <fullName evidence="2">Uncharacterized protein</fullName>
    </submittedName>
</protein>
<dbReference type="HOGENOM" id="CLU_136209_5_0_4"/>